<dbReference type="Proteomes" id="UP000264800">
    <property type="component" value="Unplaced"/>
</dbReference>
<dbReference type="GO" id="GO:0005794">
    <property type="term" value="C:Golgi apparatus"/>
    <property type="evidence" value="ECO:0007669"/>
    <property type="project" value="TreeGrafter"/>
</dbReference>
<dbReference type="OMA" id="SEREYYW"/>
<proteinExistence type="predicted"/>
<evidence type="ECO:0000313" key="4">
    <source>
        <dbReference type="Proteomes" id="UP000264800"/>
    </source>
</evidence>
<sequence length="332" mass="38977">MPPKNKDTNKKPAEARPPILINGLSKEEISKEQLEEHIVRLREELDREKKESNYFQLEKNKIHNYQTISKRKLEEDEAQLKNLEKAVEEEGGRHRLEIKVLKQKMKHLLCEHQNTVSELKAGGSVSINTLQKGQDELEAEFYEDIEAAMVAIQELDFENRVRELELKHEEEMAATRDHMERLLADTKGRNEEKMQVERQKLENLNRIMISEKELHWKRHFAALTEDQNNTLCDIQTTFVIASRDILNQLEFSDEIRQMRKTLGKMKKERHSVEGDNCHVSELITKVEKKITSNQKKVELSSGNKMKMPKRKAVEKMKADHKEMEQKFSKVNA</sequence>
<name>A0A3Q3A5Y7_KRYMA</name>
<dbReference type="GO" id="GO:0031267">
    <property type="term" value="F:small GTPase binding"/>
    <property type="evidence" value="ECO:0007669"/>
    <property type="project" value="InterPro"/>
</dbReference>
<dbReference type="InterPro" id="IPR039308">
    <property type="entry name" value="GAS8"/>
</dbReference>
<dbReference type="GeneTree" id="ENSGT00390000009477"/>
<dbReference type="GO" id="GO:0030317">
    <property type="term" value="P:flagellated sperm motility"/>
    <property type="evidence" value="ECO:0007669"/>
    <property type="project" value="TreeGrafter"/>
</dbReference>
<dbReference type="PANTHER" id="PTHR31543:SF0">
    <property type="entry name" value="DYNEIN REGULATORY COMPLEX SUBUNIT 4"/>
    <property type="match status" value="1"/>
</dbReference>
<keyword evidence="1" id="KW-0175">Coiled coil</keyword>
<evidence type="ECO:0000313" key="3">
    <source>
        <dbReference type="Ensembl" id="ENSKMAP00000011325.1"/>
    </source>
</evidence>
<dbReference type="GO" id="GO:0005874">
    <property type="term" value="C:microtubule"/>
    <property type="evidence" value="ECO:0007669"/>
    <property type="project" value="TreeGrafter"/>
</dbReference>
<dbReference type="Ensembl" id="ENSKMAT00000011500.1">
    <property type="protein sequence ID" value="ENSKMAP00000011325.1"/>
    <property type="gene ID" value="ENSKMAG00000008520.1"/>
</dbReference>
<dbReference type="PANTHER" id="PTHR31543">
    <property type="entry name" value="DYNEIN REGULATORY COMPLEX SUBUNIT 4"/>
    <property type="match status" value="1"/>
</dbReference>
<feature type="region of interest" description="Disordered" evidence="2">
    <location>
        <begin position="294"/>
        <end position="332"/>
    </location>
</feature>
<dbReference type="AlphaFoldDB" id="A0A3Q3A5Y7"/>
<feature type="compositionally biased region" description="Basic and acidic residues" evidence="2">
    <location>
        <begin position="311"/>
        <end position="332"/>
    </location>
</feature>
<reference evidence="3" key="2">
    <citation type="submission" date="2025-09" db="UniProtKB">
        <authorList>
            <consortium name="Ensembl"/>
        </authorList>
    </citation>
    <scope>IDENTIFICATION</scope>
</reference>
<feature type="coiled-coil region" evidence="1">
    <location>
        <begin position="24"/>
        <end position="93"/>
    </location>
</feature>
<protein>
    <submittedName>
        <fullName evidence="3">Dynein regulatory complex subunit 4-like</fullName>
    </submittedName>
</protein>
<accession>A0A3Q3A5Y7</accession>
<evidence type="ECO:0000256" key="1">
    <source>
        <dbReference type="SAM" id="Coils"/>
    </source>
</evidence>
<reference evidence="3" key="1">
    <citation type="submission" date="2025-08" db="UniProtKB">
        <authorList>
            <consortium name="Ensembl"/>
        </authorList>
    </citation>
    <scope>IDENTIFICATION</scope>
</reference>
<dbReference type="GO" id="GO:0008017">
    <property type="term" value="F:microtubule binding"/>
    <property type="evidence" value="ECO:0007669"/>
    <property type="project" value="InterPro"/>
</dbReference>
<evidence type="ECO:0000256" key="2">
    <source>
        <dbReference type="SAM" id="MobiDB-lite"/>
    </source>
</evidence>
<organism evidence="3 4">
    <name type="scientific">Kryptolebias marmoratus</name>
    <name type="common">Mangrove killifish</name>
    <name type="synonym">Rivulus marmoratus</name>
    <dbReference type="NCBI Taxonomy" id="37003"/>
    <lineage>
        <taxon>Eukaryota</taxon>
        <taxon>Metazoa</taxon>
        <taxon>Chordata</taxon>
        <taxon>Craniata</taxon>
        <taxon>Vertebrata</taxon>
        <taxon>Euteleostomi</taxon>
        <taxon>Actinopterygii</taxon>
        <taxon>Neopterygii</taxon>
        <taxon>Teleostei</taxon>
        <taxon>Neoteleostei</taxon>
        <taxon>Acanthomorphata</taxon>
        <taxon>Ovalentaria</taxon>
        <taxon>Atherinomorphae</taxon>
        <taxon>Cyprinodontiformes</taxon>
        <taxon>Rivulidae</taxon>
        <taxon>Kryptolebias</taxon>
    </lineage>
</organism>
<keyword evidence="4" id="KW-1185">Reference proteome</keyword>
<dbReference type="STRING" id="37003.ENSKMAP00000011325"/>